<gene>
    <name evidence="2" type="ORF">FRACA_2560002</name>
</gene>
<proteinExistence type="predicted"/>
<keyword evidence="3" id="KW-1185">Reference proteome</keyword>
<name>A0A2I2KS83_9ACTN</name>
<dbReference type="AlphaFoldDB" id="A0A2I2KS83"/>
<reference evidence="2 3" key="1">
    <citation type="submission" date="2017-06" db="EMBL/GenBank/DDBJ databases">
        <authorList>
            <person name="Kim H.J."/>
            <person name="Triplett B.A."/>
        </authorList>
    </citation>
    <scope>NUCLEOTIDE SEQUENCE [LARGE SCALE GENOMIC DNA]</scope>
    <source>
        <strain evidence="2">FRACA_ARgP5</strain>
    </source>
</reference>
<dbReference type="PANTHER" id="PTHR43236:SF1">
    <property type="entry name" value="BLL7220 PROTEIN"/>
    <property type="match status" value="1"/>
</dbReference>
<sequence length="369" mass="40540">MGYRGRMYGIGDRVLERIQLACPNALHRDIAGVVGMTPDAFSRALNGKRAFSSIELARLADHLDADVHWLITGRPDPHRLVVAARHTFDHETGQRDVPGREADDRVLRDIGLAYRQAYPEPQELPALPESPAQVRRALGARFVRPFAPRLESELGVDVVRVAGLSTAYSFTTGGHPVIALPATGSWFHENWSMAHELGHLARRHHDDSLSESERHNHEMVANAFAAEVLLPRESLESIDWDGLDAAGLADLVWEWGVSTDALARRLKACRGSVPAVVQTWAGHATQRLLRRHWRGDPSGRDEITVRMDAAAQRRFPVSLQEAHLQGIASGALGTGTLAWMLGIDPDALEVDSPLAPEMDIDDLAEALGL</sequence>
<evidence type="ECO:0000313" key="2">
    <source>
        <dbReference type="EMBL" id="SNQ48527.1"/>
    </source>
</evidence>
<dbReference type="GO" id="GO:0003677">
    <property type="term" value="F:DNA binding"/>
    <property type="evidence" value="ECO:0007669"/>
    <property type="project" value="InterPro"/>
</dbReference>
<protein>
    <recommendedName>
        <fullName evidence="1">IrrE N-terminal-like domain-containing protein</fullName>
    </recommendedName>
</protein>
<evidence type="ECO:0000313" key="3">
    <source>
        <dbReference type="Proteomes" id="UP000234331"/>
    </source>
</evidence>
<dbReference type="InterPro" id="IPR010359">
    <property type="entry name" value="IrrE_HExxH"/>
</dbReference>
<dbReference type="SUPFAM" id="SSF47413">
    <property type="entry name" value="lambda repressor-like DNA-binding domains"/>
    <property type="match status" value="1"/>
</dbReference>
<dbReference type="PANTHER" id="PTHR43236">
    <property type="entry name" value="ANTITOXIN HIGA1"/>
    <property type="match status" value="1"/>
</dbReference>
<dbReference type="Gene3D" id="1.10.10.2910">
    <property type="match status" value="1"/>
</dbReference>
<accession>A0A2I2KS83</accession>
<feature type="domain" description="IrrE N-terminal-like" evidence="1">
    <location>
        <begin position="165"/>
        <end position="267"/>
    </location>
</feature>
<dbReference type="InterPro" id="IPR052345">
    <property type="entry name" value="Rad_response_metalloprotease"/>
</dbReference>
<dbReference type="Proteomes" id="UP000234331">
    <property type="component" value="Unassembled WGS sequence"/>
</dbReference>
<dbReference type="Pfam" id="PF06114">
    <property type="entry name" value="Peptidase_M78"/>
    <property type="match status" value="1"/>
</dbReference>
<dbReference type="EMBL" id="FZMO01000175">
    <property type="protein sequence ID" value="SNQ48527.1"/>
    <property type="molecule type" value="Genomic_DNA"/>
</dbReference>
<evidence type="ECO:0000259" key="1">
    <source>
        <dbReference type="Pfam" id="PF06114"/>
    </source>
</evidence>
<organism evidence="2 3">
    <name type="scientific">Frankia canadensis</name>
    <dbReference type="NCBI Taxonomy" id="1836972"/>
    <lineage>
        <taxon>Bacteria</taxon>
        <taxon>Bacillati</taxon>
        <taxon>Actinomycetota</taxon>
        <taxon>Actinomycetes</taxon>
        <taxon>Frankiales</taxon>
        <taxon>Frankiaceae</taxon>
        <taxon>Frankia</taxon>
    </lineage>
</organism>
<dbReference type="InterPro" id="IPR010982">
    <property type="entry name" value="Lambda_DNA-bd_dom_sf"/>
</dbReference>